<dbReference type="CDD" id="cd14485">
    <property type="entry name" value="mltA_like_LT_A"/>
    <property type="match status" value="1"/>
</dbReference>
<dbReference type="Gene3D" id="3.30.1370.110">
    <property type="match status" value="1"/>
</dbReference>
<comment type="catalytic activity">
    <reaction evidence="1">
        <text>Exolytic cleavage of the (1-&gt;4)-beta-glycosidic linkage between N-acetylmuramic acid (MurNAc) and N-acetylglucosamine (GlcNAc) residues in peptidoglycan, from either the reducing or the non-reducing ends of the peptidoglycan chains, with concomitant formation of a 1,6-anhydrobond in the MurNAc residue.</text>
        <dbReference type="EC" id="4.2.2.n1"/>
    </reaction>
</comment>
<dbReference type="InterPro" id="IPR007379">
    <property type="entry name" value="Tim44-like_dom"/>
</dbReference>
<evidence type="ECO:0000256" key="5">
    <source>
        <dbReference type="ARBA" id="ARBA00030918"/>
    </source>
</evidence>
<dbReference type="SMART" id="SM00978">
    <property type="entry name" value="Tim44"/>
    <property type="match status" value="1"/>
</dbReference>
<dbReference type="InterPro" id="IPR036063">
    <property type="entry name" value="Smr_dom_sf"/>
</dbReference>
<keyword evidence="9" id="KW-1185">Reference proteome</keyword>
<name>A0ABP0PP47_9DINO</name>
<dbReference type="PANTHER" id="PTHR30124:SF0">
    <property type="entry name" value="MEMBRANE-BOUND LYTIC MUREIN TRANSGLYCOSYLASE A"/>
    <property type="match status" value="1"/>
</dbReference>
<feature type="region of interest" description="Disordered" evidence="6">
    <location>
        <begin position="597"/>
        <end position="637"/>
    </location>
</feature>
<proteinExistence type="predicted"/>
<organism evidence="8 9">
    <name type="scientific">Durusdinium trenchii</name>
    <dbReference type="NCBI Taxonomy" id="1381693"/>
    <lineage>
        <taxon>Eukaryota</taxon>
        <taxon>Sar</taxon>
        <taxon>Alveolata</taxon>
        <taxon>Dinophyceae</taxon>
        <taxon>Suessiales</taxon>
        <taxon>Symbiodiniaceae</taxon>
        <taxon>Durusdinium</taxon>
    </lineage>
</organism>
<dbReference type="EMBL" id="CAXAMM010037891">
    <property type="protein sequence ID" value="CAK9077801.1"/>
    <property type="molecule type" value="Genomic_DNA"/>
</dbReference>
<keyword evidence="3" id="KW-0456">Lyase</keyword>
<dbReference type="CDD" id="cd14668">
    <property type="entry name" value="mlta_B"/>
    <property type="match status" value="1"/>
</dbReference>
<sequence length="764" mass="83879">MNGEINLLTLLSLIVAVVAIIKLRSLLGRRTEEDDSRIQRKREAAMNKQVQAQQSEKVVALPRRDREVEAAETTVSVAEVEERIKAFAGSDTVLAERLTDILRLDPKFDPDAFLRGAKQAYEMIVTAFAEGNRRILRDLLSSDVFDSFSRAIAEREQQSHVIDQSFVGINRADILEAEVSGKGMASVTVRFMSQLISATRDKAGEIIEGDDSRVKDVTDIWTFSRDISTDEARRNLNWKLVATQASKKDAPARTKAAGAALKAAAERALEQAHDIATSKAARAFFEQNFEPHRVDHQGPEGLLTGYYEPVLEGARARDETFTVPLYRRPPDLVNLVGEAERGALADDLTHARKIETGDVEPFPTRAEIEDGALKGQDLELAWLADPVDAFLLHVQGSGRIRLPNGACIRVTYDGKNGHPYTSIGRYLIDSGKMTSEGMTLDALKGWLAAHPDEAPGVLQRNKSFVFFRELGNETAAPLGALGSGLAEGRSLAVDTAFHALGTPIYVSAPTLIPWNDGRRFARLMIAQDVGSAIRGPERGDLYFGSGEEARSGMGKKPPSGPPKRRGHLSREDEALWAYTAATLKPLPVKKGRHVQGAENLDGVPPFEGKAGKTAAKHPQSGSLPAARPPPPKTQTSIPALNAFDRKAARKLRQGRFEIEARIDLHGMRQHEAHAALRRFLHTSFRRGLRWVLVITGKGGERRPRDDDGYGFASPERGVLKRNVPMWLAEPDMRAIVVSYTSAAISHGGEGALYVQLRNPERART</sequence>
<evidence type="ECO:0000256" key="1">
    <source>
        <dbReference type="ARBA" id="ARBA00001420"/>
    </source>
</evidence>
<dbReference type="Pfam" id="PF06725">
    <property type="entry name" value="3D"/>
    <property type="match status" value="1"/>
</dbReference>
<dbReference type="EC" id="4.2.2.n1" evidence="2"/>
<dbReference type="NCBIfam" id="NF033779">
    <property type="entry name" value="Tim44_TimA_adap"/>
    <property type="match status" value="1"/>
</dbReference>
<protein>
    <recommendedName>
        <fullName evidence="2">peptidoglycan lytic exotransglycosylase</fullName>
        <ecNumber evidence="2">4.2.2.n1</ecNumber>
    </recommendedName>
    <alternativeName>
        <fullName evidence="5">Murein hydrolase A</fullName>
    </alternativeName>
</protein>
<dbReference type="InterPro" id="IPR036908">
    <property type="entry name" value="RlpA-like_sf"/>
</dbReference>
<dbReference type="InterPro" id="IPR010611">
    <property type="entry name" value="3D_dom"/>
</dbReference>
<dbReference type="Pfam" id="PF04280">
    <property type="entry name" value="Tim44"/>
    <property type="match status" value="1"/>
</dbReference>
<dbReference type="SMART" id="SM00925">
    <property type="entry name" value="MltA"/>
    <property type="match status" value="1"/>
</dbReference>
<dbReference type="Proteomes" id="UP001642464">
    <property type="component" value="Unassembled WGS sequence"/>
</dbReference>
<keyword evidence="8" id="KW-0378">Hydrolase</keyword>
<gene>
    <name evidence="8" type="ORF">SCF082_LOCUS37280</name>
</gene>
<dbReference type="Gene3D" id="2.40.40.10">
    <property type="entry name" value="RlpA-like domain"/>
    <property type="match status" value="1"/>
</dbReference>
<dbReference type="SUPFAM" id="SSF50685">
    <property type="entry name" value="Barwin-like endoglucanases"/>
    <property type="match status" value="1"/>
</dbReference>
<comment type="caution">
    <text evidence="8">The sequence shown here is derived from an EMBL/GenBank/DDBJ whole genome shotgun (WGS) entry which is preliminary data.</text>
</comment>
<dbReference type="InterPro" id="IPR002625">
    <property type="entry name" value="Smr_dom"/>
</dbReference>
<feature type="region of interest" description="Disordered" evidence="6">
    <location>
        <begin position="544"/>
        <end position="569"/>
    </location>
</feature>
<dbReference type="PANTHER" id="PTHR30124">
    <property type="entry name" value="MEMBRANE-BOUND LYTIC MUREIN TRANSGLYCOSYLASE A"/>
    <property type="match status" value="1"/>
</dbReference>
<accession>A0ABP0PP47</accession>
<dbReference type="InterPro" id="IPR032710">
    <property type="entry name" value="NTF2-like_dom_sf"/>
</dbReference>
<dbReference type="SUPFAM" id="SSF54427">
    <property type="entry name" value="NTF2-like"/>
    <property type="match status" value="1"/>
</dbReference>
<evidence type="ECO:0000313" key="8">
    <source>
        <dbReference type="EMBL" id="CAK9077801.1"/>
    </source>
</evidence>
<dbReference type="Gene3D" id="3.10.450.240">
    <property type="match status" value="1"/>
</dbReference>
<evidence type="ECO:0000256" key="3">
    <source>
        <dbReference type="ARBA" id="ARBA00023239"/>
    </source>
</evidence>
<keyword evidence="4" id="KW-0961">Cell wall biogenesis/degradation</keyword>
<dbReference type="GO" id="GO:0016787">
    <property type="term" value="F:hydrolase activity"/>
    <property type="evidence" value="ECO:0007669"/>
    <property type="project" value="UniProtKB-KW"/>
</dbReference>
<dbReference type="InterPro" id="IPR005300">
    <property type="entry name" value="MltA_B"/>
</dbReference>
<evidence type="ECO:0000259" key="7">
    <source>
        <dbReference type="PROSITE" id="PS50828"/>
    </source>
</evidence>
<reference evidence="8 9" key="1">
    <citation type="submission" date="2024-02" db="EMBL/GenBank/DDBJ databases">
        <authorList>
            <person name="Chen Y."/>
            <person name="Shah S."/>
            <person name="Dougan E. K."/>
            <person name="Thang M."/>
            <person name="Chan C."/>
        </authorList>
    </citation>
    <scope>NUCLEOTIDE SEQUENCE [LARGE SCALE GENOMIC DNA]</scope>
</reference>
<dbReference type="Pfam" id="PF03562">
    <property type="entry name" value="MltA"/>
    <property type="match status" value="1"/>
</dbReference>
<evidence type="ECO:0000256" key="4">
    <source>
        <dbReference type="ARBA" id="ARBA00023316"/>
    </source>
</evidence>
<dbReference type="Gene3D" id="2.40.240.50">
    <property type="entry name" value="Barwin-like endoglucanases"/>
    <property type="match status" value="1"/>
</dbReference>
<dbReference type="InterPro" id="IPR026044">
    <property type="entry name" value="MltA"/>
</dbReference>
<dbReference type="SUPFAM" id="SSF160443">
    <property type="entry name" value="SMR domain-like"/>
    <property type="match status" value="1"/>
</dbReference>
<dbReference type="Pfam" id="PF01713">
    <property type="entry name" value="Smr"/>
    <property type="match status" value="1"/>
</dbReference>
<evidence type="ECO:0000256" key="6">
    <source>
        <dbReference type="SAM" id="MobiDB-lite"/>
    </source>
</evidence>
<evidence type="ECO:0000313" key="9">
    <source>
        <dbReference type="Proteomes" id="UP001642464"/>
    </source>
</evidence>
<dbReference type="PROSITE" id="PS50828">
    <property type="entry name" value="SMR"/>
    <property type="match status" value="1"/>
</dbReference>
<feature type="domain" description="Smr" evidence="7">
    <location>
        <begin position="662"/>
        <end position="757"/>
    </location>
</feature>
<evidence type="ECO:0000256" key="2">
    <source>
        <dbReference type="ARBA" id="ARBA00012587"/>
    </source>
</evidence>